<evidence type="ECO:0000313" key="2">
    <source>
        <dbReference type="Proteomes" id="UP000192468"/>
    </source>
</evidence>
<dbReference type="InterPro" id="IPR024505">
    <property type="entry name" value="DUF3201"/>
</dbReference>
<dbReference type="OrthoDB" id="1954556at2"/>
<dbReference type="GO" id="GO:0140096">
    <property type="term" value="F:catalytic activity, acting on a protein"/>
    <property type="evidence" value="ECO:0007669"/>
    <property type="project" value="UniProtKB-ARBA"/>
</dbReference>
<protein>
    <submittedName>
        <fullName evidence="1">Uncharacterized protein</fullName>
    </submittedName>
</protein>
<gene>
    <name evidence="1" type="ORF">SAMN02745134_00108</name>
</gene>
<accession>A0A1W1WXU9</accession>
<name>A0A1W1WXU9_9CLOT</name>
<organism evidence="1 2">
    <name type="scientific">Clostridium acidisoli DSM 12555</name>
    <dbReference type="NCBI Taxonomy" id="1121291"/>
    <lineage>
        <taxon>Bacteria</taxon>
        <taxon>Bacillati</taxon>
        <taxon>Bacillota</taxon>
        <taxon>Clostridia</taxon>
        <taxon>Eubacteriales</taxon>
        <taxon>Clostridiaceae</taxon>
        <taxon>Clostridium</taxon>
    </lineage>
</organism>
<dbReference type="STRING" id="1121291.SAMN02745134_00108"/>
<dbReference type="InterPro" id="IPR045864">
    <property type="entry name" value="aa-tRNA-synth_II/BPL/LPL"/>
</dbReference>
<keyword evidence="2" id="KW-1185">Reference proteome</keyword>
<dbReference type="Pfam" id="PF11447">
    <property type="entry name" value="DUF3201"/>
    <property type="match status" value="1"/>
</dbReference>
<dbReference type="Proteomes" id="UP000192468">
    <property type="component" value="Unassembled WGS sequence"/>
</dbReference>
<evidence type="ECO:0000313" key="1">
    <source>
        <dbReference type="EMBL" id="SMC16566.1"/>
    </source>
</evidence>
<dbReference type="SUPFAM" id="SSF142913">
    <property type="entry name" value="YktB/PF0168-like"/>
    <property type="match status" value="1"/>
</dbReference>
<dbReference type="EMBL" id="FWXH01000002">
    <property type="protein sequence ID" value="SMC16566.1"/>
    <property type="molecule type" value="Genomic_DNA"/>
</dbReference>
<sequence>MTTVEYIEVLNNIYEPICKWCENIQNDLKKNGYASKKGFYNNHSIKDKSGNWITEYFPIPVITVAQLCDIGFDIKYIFIETKMKRDKAIKYDFSRLLKYKFEVYGIEEYLNDFYNDTLKVEDIGKRIEMSKEKEIGIGFKIEKNYINNIIKIINELTELETYI</sequence>
<dbReference type="AlphaFoldDB" id="A0A1W1WXU9"/>
<dbReference type="Gene3D" id="3.30.930.10">
    <property type="entry name" value="Bira Bifunctional Protein, Domain 2"/>
    <property type="match status" value="1"/>
</dbReference>
<proteinExistence type="predicted"/>
<dbReference type="GO" id="GO:0016740">
    <property type="term" value="F:transferase activity"/>
    <property type="evidence" value="ECO:0007669"/>
    <property type="project" value="UniProtKB-ARBA"/>
</dbReference>
<reference evidence="1 2" key="1">
    <citation type="submission" date="2017-04" db="EMBL/GenBank/DDBJ databases">
        <authorList>
            <person name="Afonso C.L."/>
            <person name="Miller P.J."/>
            <person name="Scott M.A."/>
            <person name="Spackman E."/>
            <person name="Goraichik I."/>
            <person name="Dimitrov K.M."/>
            <person name="Suarez D.L."/>
            <person name="Swayne D.E."/>
        </authorList>
    </citation>
    <scope>NUCLEOTIDE SEQUENCE [LARGE SCALE GENOMIC DNA]</scope>
    <source>
        <strain evidence="1 2">DSM 12555</strain>
    </source>
</reference>